<dbReference type="GO" id="GO:0003676">
    <property type="term" value="F:nucleic acid binding"/>
    <property type="evidence" value="ECO:0007669"/>
    <property type="project" value="InterPro"/>
</dbReference>
<dbReference type="Pfam" id="PF13456">
    <property type="entry name" value="RVT_3"/>
    <property type="match status" value="1"/>
</dbReference>
<proteinExistence type="predicted"/>
<reference evidence="3 4" key="1">
    <citation type="journal article" date="2015" name="Genome Biol. Evol.">
        <title>Comparative Genomics of a Bacterivorous Green Alga Reveals Evolutionary Causalities and Consequences of Phago-Mixotrophic Mode of Nutrition.</title>
        <authorList>
            <person name="Burns J.A."/>
            <person name="Paasch A."/>
            <person name="Narechania A."/>
            <person name="Kim E."/>
        </authorList>
    </citation>
    <scope>NUCLEOTIDE SEQUENCE [LARGE SCALE GENOMIC DNA]</scope>
    <source>
        <strain evidence="3 4">PLY_AMNH</strain>
    </source>
</reference>
<dbReference type="Proteomes" id="UP001190700">
    <property type="component" value="Unassembled WGS sequence"/>
</dbReference>
<dbReference type="InterPro" id="IPR036397">
    <property type="entry name" value="RNaseH_sf"/>
</dbReference>
<accession>A0AAE0EZ87</accession>
<feature type="domain" description="RNase H type-1" evidence="2">
    <location>
        <begin position="771"/>
        <end position="889"/>
    </location>
</feature>
<evidence type="ECO:0000313" key="4">
    <source>
        <dbReference type="Proteomes" id="UP001190700"/>
    </source>
</evidence>
<evidence type="ECO:0000313" key="3">
    <source>
        <dbReference type="EMBL" id="KAK3245948.1"/>
    </source>
</evidence>
<dbReference type="AlphaFoldDB" id="A0AAE0EZ87"/>
<comment type="caution">
    <text evidence="3">The sequence shown here is derived from an EMBL/GenBank/DDBJ whole genome shotgun (WGS) entry which is preliminary data.</text>
</comment>
<keyword evidence="4" id="KW-1185">Reference proteome</keyword>
<dbReference type="Gene3D" id="3.30.420.10">
    <property type="entry name" value="Ribonuclease H-like superfamily/Ribonuclease H"/>
    <property type="match status" value="1"/>
</dbReference>
<organism evidence="3 4">
    <name type="scientific">Cymbomonas tetramitiformis</name>
    <dbReference type="NCBI Taxonomy" id="36881"/>
    <lineage>
        <taxon>Eukaryota</taxon>
        <taxon>Viridiplantae</taxon>
        <taxon>Chlorophyta</taxon>
        <taxon>Pyramimonadophyceae</taxon>
        <taxon>Pyramimonadales</taxon>
        <taxon>Pyramimonadaceae</taxon>
        <taxon>Cymbomonas</taxon>
    </lineage>
</organism>
<dbReference type="InterPro" id="IPR002156">
    <property type="entry name" value="RNaseH_domain"/>
</dbReference>
<sequence length="903" mass="100660">MIRNKASLPEDGLFVYELIYHDAYAVRTRRTPGFGEPGQTVVKSGQIISANRRVYGPSGDVFVRLEDGSGWLFETKGGIPALRRLHVDTGLFVYQVTNRRTAICLRSRPDFGLDYRIGADKLLRDGQFFVATARVRGEHGDRFVRVANTKGWVFETKDNHRTLTEIETHHVDCMYEVVHHEGIDLRMWPDLDEAYSTQPAVNVPCGAIVSAMVFVHGEFNDKFVLVNYEETMGWLFETKEGSRYLQGWGLKPPPIAGSEGSHVQLALGPWEGSWLLILDENDGLHRWQTHLWNNIPDDLARQLDYIIERKRRVSKLAVGSDGTWFLQAERYNGESVRHYWNQACTELARAYRSPKGLRQVALGRDTNDYGVVFERDGFNTLGLDGELLDEMHRAKEVQKLFLLRCAAVHTQDYFLATDADFGWRISNQWLREEVERNYENVCQIALGNMGEWVMTLHDRYLCSTSVELEMEQELANFFNRQRQRREHRLLVLANWEEETLRRKKQGVSSSALKLLSKEDPMYKIGWDDSDAWKLVVNDGKYPGFSCAPLGPQDTPLWVSYQIHPAYSSPRGDYSNDLDQEHRIPLRSPPGSPGSSPVRRLQLDSPQRSPPRSASRGGPGSPTSPSSSPLRSPSSPGGPPLQSKGSMAGATGAGTHRGGSAARTKKQRPQSARVAAQPDRHSVTPGKAPLYSPVNPPMEMPSASSPQRGTMGNLQESPVPRNSKENWGLYRSPEKSLGAKAGDDYKTQLEQVSGQLVLKVFVDAVKRDSGVDGGQTSAALGIIVKGSASGKVIMEVKETLGATHTLLHAKFKAVIAGLKAAYSLKATRADIYSDCKEVCNQIYGVTQPTDQQSASLKEGVLRIACKLNHVQIHVVSEGSNTMAARLANEALDTSPVRLQRIVHY</sequence>
<protein>
    <recommendedName>
        <fullName evidence="2">RNase H type-1 domain-containing protein</fullName>
    </recommendedName>
</protein>
<dbReference type="InterPro" id="IPR012337">
    <property type="entry name" value="RNaseH-like_sf"/>
</dbReference>
<feature type="compositionally biased region" description="Polar residues" evidence="1">
    <location>
        <begin position="701"/>
        <end position="715"/>
    </location>
</feature>
<dbReference type="SUPFAM" id="SSF53098">
    <property type="entry name" value="Ribonuclease H-like"/>
    <property type="match status" value="1"/>
</dbReference>
<evidence type="ECO:0000259" key="2">
    <source>
        <dbReference type="Pfam" id="PF13456"/>
    </source>
</evidence>
<feature type="compositionally biased region" description="Low complexity" evidence="1">
    <location>
        <begin position="604"/>
        <end position="649"/>
    </location>
</feature>
<dbReference type="EMBL" id="LGRX02030237">
    <property type="protein sequence ID" value="KAK3245948.1"/>
    <property type="molecule type" value="Genomic_DNA"/>
</dbReference>
<name>A0AAE0EZ87_9CHLO</name>
<gene>
    <name evidence="3" type="ORF">CYMTET_44502</name>
</gene>
<dbReference type="GO" id="GO:0004523">
    <property type="term" value="F:RNA-DNA hybrid ribonuclease activity"/>
    <property type="evidence" value="ECO:0007669"/>
    <property type="project" value="InterPro"/>
</dbReference>
<feature type="region of interest" description="Disordered" evidence="1">
    <location>
        <begin position="569"/>
        <end position="734"/>
    </location>
</feature>
<evidence type="ECO:0000256" key="1">
    <source>
        <dbReference type="SAM" id="MobiDB-lite"/>
    </source>
</evidence>